<dbReference type="AlphaFoldDB" id="A0A367GSK5"/>
<dbReference type="Gene3D" id="2.60.120.1130">
    <property type="match status" value="1"/>
</dbReference>
<dbReference type="Gene3D" id="3.10.620.30">
    <property type="match status" value="1"/>
</dbReference>
<reference evidence="2 3" key="1">
    <citation type="submission" date="2018-05" db="EMBL/GenBank/DDBJ databases">
        <title>Mucilaginibacter hurinus sp. nov., isolated from briquette warehouse soil.</title>
        <authorList>
            <person name="Choi L."/>
        </authorList>
    </citation>
    <scope>NUCLEOTIDE SEQUENCE [LARGE SCALE GENOMIC DNA]</scope>
    <source>
        <strain evidence="2 3">ZR32</strain>
    </source>
</reference>
<dbReference type="InterPro" id="IPR038765">
    <property type="entry name" value="Papain-like_cys_pep_sf"/>
</dbReference>
<dbReference type="SUPFAM" id="SSF54001">
    <property type="entry name" value="Cysteine proteinases"/>
    <property type="match status" value="1"/>
</dbReference>
<dbReference type="Proteomes" id="UP000253209">
    <property type="component" value="Unassembled WGS sequence"/>
</dbReference>
<protein>
    <recommendedName>
        <fullName evidence="1">DUF3857 domain-containing protein</fullName>
    </recommendedName>
</protein>
<organism evidence="2 3">
    <name type="scientific">Mucilaginibacter hurinus</name>
    <dbReference type="NCBI Taxonomy" id="2201324"/>
    <lineage>
        <taxon>Bacteria</taxon>
        <taxon>Pseudomonadati</taxon>
        <taxon>Bacteroidota</taxon>
        <taxon>Sphingobacteriia</taxon>
        <taxon>Sphingobacteriales</taxon>
        <taxon>Sphingobacteriaceae</taxon>
        <taxon>Mucilaginibacter</taxon>
    </lineage>
</organism>
<dbReference type="Pfam" id="PF12969">
    <property type="entry name" value="DUF3857"/>
    <property type="match status" value="1"/>
</dbReference>
<accession>A0A367GSK5</accession>
<dbReference type="EMBL" id="QGDC01000002">
    <property type="protein sequence ID" value="RCH55836.1"/>
    <property type="molecule type" value="Genomic_DNA"/>
</dbReference>
<dbReference type="InterPro" id="IPR024618">
    <property type="entry name" value="DUF3857"/>
</dbReference>
<evidence type="ECO:0000259" key="1">
    <source>
        <dbReference type="Pfam" id="PF12969"/>
    </source>
</evidence>
<comment type="caution">
    <text evidence="2">The sequence shown here is derived from an EMBL/GenBank/DDBJ whole genome shotgun (WGS) entry which is preliminary data.</text>
</comment>
<keyword evidence="3" id="KW-1185">Reference proteome</keyword>
<evidence type="ECO:0000313" key="3">
    <source>
        <dbReference type="Proteomes" id="UP000253209"/>
    </source>
</evidence>
<proteinExistence type="predicted"/>
<sequence length="632" mass="72136">MYYCGVFCCAEFWCQCATKYDVSLIPKELLPYAGAVVRNSEVNYEVRDIDYSNYRVKKAITVFNESGDDAAEILIWYNKLRQVKSVKGIIYDSSGLPVSKFSEKNFDDYYGGGRSSLFEDTRVKVFRPGANGYPYTVEYECDIRDNQTMIISDWVPANMFGVAVEKSSLTFTCKPSLAIRYKEYNMPVKAVIVTDKAGFKTYTWQISNARATRYEPYSPPPETFLSMVKIAPVTFTYQKIHGSYNNWNELGKWIYDVLLTDRDILTPSTIATIKSMTAGLADPKLKAKKVYEYMQNKTRYISVQVGIGGYRPFPASEVDQVSYGDCKALTNYMRSLLKAVDIESYYCHVEAGTNRIDMDPDFASMTQANHAILCIPFKNDTTFLECTNQKIPFGFVGDFTDDRTVLACTPDGGRLIRTPKYNATVSTQVRKATLNLDAAGTLNGYLQTEYKGSQYDNRDQIIDELPAERIKKFKKIYPINNLEIDKLELTQDKSLQPVTKEHIIFSADNYASAQNDKLHFSPNIVNQMRTPLREVNNRKNLVYINRGYTDDDEIIYKVPEGFKLEKHPLNVVLIKPFGIFNASVTFKDGQLIYKRRLQINDGAYSKDIYPDMVNFYQEVVDADNYTAILGKN</sequence>
<feature type="domain" description="DUF3857" evidence="1">
    <location>
        <begin position="54"/>
        <end position="210"/>
    </location>
</feature>
<gene>
    <name evidence="2" type="ORF">DJ568_03515</name>
</gene>
<name>A0A367GSK5_9SPHI</name>
<evidence type="ECO:0000313" key="2">
    <source>
        <dbReference type="EMBL" id="RCH55836.1"/>
    </source>
</evidence>
<dbReference type="Gene3D" id="2.60.40.3140">
    <property type="match status" value="1"/>
</dbReference>